<evidence type="ECO:0000256" key="1">
    <source>
        <dbReference type="SAM" id="Phobius"/>
    </source>
</evidence>
<proteinExistence type="predicted"/>
<feature type="transmembrane region" description="Helical" evidence="1">
    <location>
        <begin position="132"/>
        <end position="152"/>
    </location>
</feature>
<dbReference type="AlphaFoldDB" id="A0A2M7QI54"/>
<keyword evidence="1" id="KW-0472">Membrane</keyword>
<sequence length="154" mass="17417">MFPPVVYAQCPVCVVTIGGGLFIAKKLGIDDLLVSIWLSALNTAVAFWFASFMKNKLLKNGFGWTIAFYFLTIGTLFFTKQIGHKYNTFLGIDKVVAGTTIGFIISLVAIIIDRIIRIKNNGKVLFYYQKVVIPFVILLLTTLIFMYIMQFIKR</sequence>
<feature type="transmembrane region" description="Helical" evidence="1">
    <location>
        <begin position="31"/>
        <end position="50"/>
    </location>
</feature>
<feature type="transmembrane region" description="Helical" evidence="1">
    <location>
        <begin position="91"/>
        <end position="112"/>
    </location>
</feature>
<accession>A0A2M7QI54</accession>
<keyword evidence="1" id="KW-0812">Transmembrane</keyword>
<organism evidence="2 3">
    <name type="scientific">Candidatus Roizmanbacteria bacterium CG_4_10_14_0_8_um_filter_33_9</name>
    <dbReference type="NCBI Taxonomy" id="1974826"/>
    <lineage>
        <taxon>Bacteria</taxon>
        <taxon>Candidatus Roizmaniibacteriota</taxon>
    </lineage>
</organism>
<dbReference type="EMBL" id="PFLI01000108">
    <property type="protein sequence ID" value="PIY72007.1"/>
    <property type="molecule type" value="Genomic_DNA"/>
</dbReference>
<protein>
    <submittedName>
        <fullName evidence="2">Uncharacterized protein</fullName>
    </submittedName>
</protein>
<feature type="transmembrane region" description="Helical" evidence="1">
    <location>
        <begin position="6"/>
        <end position="24"/>
    </location>
</feature>
<reference evidence="3" key="1">
    <citation type="submission" date="2017-09" db="EMBL/GenBank/DDBJ databases">
        <title>Depth-based differentiation of microbial function through sediment-hosted aquifers and enrichment of novel symbionts in the deep terrestrial subsurface.</title>
        <authorList>
            <person name="Probst A.J."/>
            <person name="Ladd B."/>
            <person name="Jarett J.K."/>
            <person name="Geller-Mcgrath D.E."/>
            <person name="Sieber C.M.K."/>
            <person name="Emerson J.B."/>
            <person name="Anantharaman K."/>
            <person name="Thomas B.C."/>
            <person name="Malmstrom R."/>
            <person name="Stieglmeier M."/>
            <person name="Klingl A."/>
            <person name="Woyke T."/>
            <person name="Ryan C.M."/>
            <person name="Banfield J.F."/>
        </authorList>
    </citation>
    <scope>NUCLEOTIDE SEQUENCE [LARGE SCALE GENOMIC DNA]</scope>
</reference>
<gene>
    <name evidence="2" type="ORF">COY87_03210</name>
</gene>
<evidence type="ECO:0000313" key="2">
    <source>
        <dbReference type="EMBL" id="PIY72007.1"/>
    </source>
</evidence>
<evidence type="ECO:0000313" key="3">
    <source>
        <dbReference type="Proteomes" id="UP000229401"/>
    </source>
</evidence>
<keyword evidence="1" id="KW-1133">Transmembrane helix</keyword>
<dbReference type="Proteomes" id="UP000229401">
    <property type="component" value="Unassembled WGS sequence"/>
</dbReference>
<comment type="caution">
    <text evidence="2">The sequence shown here is derived from an EMBL/GenBank/DDBJ whole genome shotgun (WGS) entry which is preliminary data.</text>
</comment>
<feature type="transmembrane region" description="Helical" evidence="1">
    <location>
        <begin position="62"/>
        <end position="79"/>
    </location>
</feature>
<name>A0A2M7QI54_9BACT</name>